<protein>
    <submittedName>
        <fullName evidence="3">VasL domain-containing protein</fullName>
    </submittedName>
</protein>
<proteinExistence type="predicted"/>
<feature type="domain" description="ImpA C-terminal" evidence="2">
    <location>
        <begin position="152"/>
        <end position="294"/>
    </location>
</feature>
<evidence type="ECO:0000256" key="1">
    <source>
        <dbReference type="SAM" id="Phobius"/>
    </source>
</evidence>
<accession>A0A8S7JYX6</accession>
<keyword evidence="1" id="KW-0472">Membrane</keyword>
<gene>
    <name evidence="3" type="ORF">E6D34_18985</name>
</gene>
<sequence>MQLICDKLQQVELKRVPRVENLLYFMQNTRKRLEPQLKSNTENAAQTTVRTLIYAPETQASSTPEAVVPPLPGLPEMKVEVRSLTENPPQASVIKQGSTVRGFIAGIACSVAVASALWWWQVYPVQQQLLQVNDTAQGAATVWMASPELENYERRLQQLLDTSPVQPLETGMQMMRVADSRWPESLQQQQASTQWNEALKTRAQSSPQLRGWLQTRQDLHAFADLVMQREKEGLTLSYIKNVIWQAERGLGQETPVESLLTQYHDARAQKQNTDALEKQINERLEGVLSRWLLLKNNVMPEAATGTTAEK</sequence>
<name>A0A8S7JYX6_ECOLX</name>
<dbReference type="AlphaFoldDB" id="A0A8S7JYX6"/>
<dbReference type="Pfam" id="PF12486">
    <property type="entry name" value="VasL"/>
    <property type="match status" value="1"/>
</dbReference>
<dbReference type="Proteomes" id="UP000532204">
    <property type="component" value="Unassembled WGS sequence"/>
</dbReference>
<dbReference type="EMBL" id="AASEBA010000040">
    <property type="protein sequence ID" value="EFC9751314.1"/>
    <property type="molecule type" value="Genomic_DNA"/>
</dbReference>
<evidence type="ECO:0000313" key="4">
    <source>
        <dbReference type="Proteomes" id="UP000532204"/>
    </source>
</evidence>
<feature type="transmembrane region" description="Helical" evidence="1">
    <location>
        <begin position="102"/>
        <end position="120"/>
    </location>
</feature>
<keyword evidence="1" id="KW-0812">Transmembrane</keyword>
<reference evidence="3 4" key="1">
    <citation type="submission" date="2019-05" db="EMBL/GenBank/DDBJ databases">
        <authorList>
            <consortium name="NARMS: The National Antimicrobial Resistance Monitoring System"/>
        </authorList>
    </citation>
    <scope>NUCLEOTIDE SEQUENCE [LARGE SCALE GENOMIC DNA]</scope>
    <source>
        <strain evidence="3 4">CVM N18EC122</strain>
    </source>
</reference>
<keyword evidence="1" id="KW-1133">Transmembrane helix</keyword>
<evidence type="ECO:0000313" key="3">
    <source>
        <dbReference type="EMBL" id="EFC9751314.1"/>
    </source>
</evidence>
<evidence type="ECO:0000259" key="2">
    <source>
        <dbReference type="Pfam" id="PF12486"/>
    </source>
</evidence>
<comment type="caution">
    <text evidence="3">The sequence shown here is derived from an EMBL/GenBank/DDBJ whole genome shotgun (WGS) entry which is preliminary data.</text>
</comment>
<organism evidence="3 4">
    <name type="scientific">Escherichia coli</name>
    <dbReference type="NCBI Taxonomy" id="562"/>
    <lineage>
        <taxon>Bacteria</taxon>
        <taxon>Pseudomonadati</taxon>
        <taxon>Pseudomonadota</taxon>
        <taxon>Gammaproteobacteria</taxon>
        <taxon>Enterobacterales</taxon>
        <taxon>Enterobacteriaceae</taxon>
        <taxon>Escherichia</taxon>
    </lineage>
</organism>
<dbReference type="InterPro" id="IPR021069">
    <property type="entry name" value="ImpA_C"/>
</dbReference>